<dbReference type="AlphaFoldDB" id="A0A2I2KM36"/>
<dbReference type="GO" id="GO:0016747">
    <property type="term" value="F:acyltransferase activity, transferring groups other than amino-acyl groups"/>
    <property type="evidence" value="ECO:0007669"/>
    <property type="project" value="InterPro"/>
</dbReference>
<evidence type="ECO:0000259" key="1">
    <source>
        <dbReference type="PROSITE" id="PS51186"/>
    </source>
</evidence>
<dbReference type="Proteomes" id="UP000234331">
    <property type="component" value="Unassembled WGS sequence"/>
</dbReference>
<evidence type="ECO:0000313" key="2">
    <source>
        <dbReference type="EMBL" id="SNQ46723.1"/>
    </source>
</evidence>
<name>A0A2I2KM36_9ACTN</name>
<keyword evidence="3" id="KW-1185">Reference proteome</keyword>
<sequence>MGWRLTESVEEFLAAAGDFLASRPVENTVLVTVCDTLRVRGATAFGDGFPLFGWWQSGGGHVEGAFLHTPPHGLLMTAIPPRAVEPLVASWPRSRSLLGVNADERTATLFASSWRRRTAASAQVHRREHLYRLGRLAPPSPAPAGRSRVAETADRELLAAWMAAFWAETGDVAGNAAGRVDDRLEYGGLSLWDVDGVPVAMAGGTRPLGGTIRVGPVYTPARFRRRGYAAAVTAAVSRAALDAGVATILLFTDLANPASNGIYRRLGFVAVEDRVALRFAPSATLG</sequence>
<dbReference type="Gene3D" id="3.40.630.30">
    <property type="match status" value="1"/>
</dbReference>
<gene>
    <name evidence="2" type="ORF">FRACA_1520002</name>
</gene>
<dbReference type="EMBL" id="FZMO01000060">
    <property type="protein sequence ID" value="SNQ46723.1"/>
    <property type="molecule type" value="Genomic_DNA"/>
</dbReference>
<dbReference type="InterPro" id="IPR016181">
    <property type="entry name" value="Acyl_CoA_acyltransferase"/>
</dbReference>
<dbReference type="InterPro" id="IPR000182">
    <property type="entry name" value="GNAT_dom"/>
</dbReference>
<dbReference type="OrthoDB" id="3174529at2"/>
<evidence type="ECO:0000313" key="3">
    <source>
        <dbReference type="Proteomes" id="UP000234331"/>
    </source>
</evidence>
<accession>A0A2I2KM36</accession>
<dbReference type="Pfam" id="PF00583">
    <property type="entry name" value="Acetyltransf_1"/>
    <property type="match status" value="1"/>
</dbReference>
<organism evidence="2 3">
    <name type="scientific">Frankia canadensis</name>
    <dbReference type="NCBI Taxonomy" id="1836972"/>
    <lineage>
        <taxon>Bacteria</taxon>
        <taxon>Bacillati</taxon>
        <taxon>Actinomycetota</taxon>
        <taxon>Actinomycetes</taxon>
        <taxon>Frankiales</taxon>
        <taxon>Frankiaceae</taxon>
        <taxon>Frankia</taxon>
    </lineage>
</organism>
<protein>
    <recommendedName>
        <fullName evidence="1">N-acetyltransferase domain-containing protein</fullName>
    </recommendedName>
</protein>
<reference evidence="2 3" key="1">
    <citation type="submission" date="2017-06" db="EMBL/GenBank/DDBJ databases">
        <authorList>
            <person name="Kim H.J."/>
            <person name="Triplett B.A."/>
        </authorList>
    </citation>
    <scope>NUCLEOTIDE SEQUENCE [LARGE SCALE GENOMIC DNA]</scope>
    <source>
        <strain evidence="2">FRACA_ARgP5</strain>
    </source>
</reference>
<dbReference type="RefSeq" id="WP_101830695.1">
    <property type="nucleotide sequence ID" value="NZ_FZMO01000060.1"/>
</dbReference>
<dbReference type="SUPFAM" id="SSF55729">
    <property type="entry name" value="Acyl-CoA N-acyltransferases (Nat)"/>
    <property type="match status" value="1"/>
</dbReference>
<proteinExistence type="predicted"/>
<feature type="domain" description="N-acetyltransferase" evidence="1">
    <location>
        <begin position="145"/>
        <end position="284"/>
    </location>
</feature>
<dbReference type="PROSITE" id="PS51186">
    <property type="entry name" value="GNAT"/>
    <property type="match status" value="1"/>
</dbReference>